<keyword evidence="5 9" id="KW-0732">Signal</keyword>
<comment type="subcellular location">
    <subcellularLocation>
        <location evidence="1 9">Secreted</location>
    </subcellularLocation>
</comment>
<feature type="signal peptide" evidence="9">
    <location>
        <begin position="1"/>
        <end position="24"/>
    </location>
</feature>
<dbReference type="InterPro" id="IPR009079">
    <property type="entry name" value="4_helix_cytokine-like_core"/>
</dbReference>
<dbReference type="SMART" id="SM00188">
    <property type="entry name" value="IL10"/>
    <property type="match status" value="1"/>
</dbReference>
<dbReference type="InterPro" id="IPR020443">
    <property type="entry name" value="IL-10/19/20/24/26"/>
</dbReference>
<dbReference type="FunFam" id="1.20.1250.10:FF:000019">
    <property type="entry name" value="Interleukin 20"/>
    <property type="match status" value="1"/>
</dbReference>
<keyword evidence="6 7" id="KW-1015">Disulfide bond</keyword>
<evidence type="ECO:0000256" key="1">
    <source>
        <dbReference type="ARBA" id="ARBA00004613"/>
    </source>
</evidence>
<feature type="disulfide bond" evidence="7">
    <location>
        <begin position="80"/>
        <end position="134"/>
    </location>
</feature>
<comment type="similarity">
    <text evidence="2 9">Belongs to the IL-10 family.</text>
</comment>
<keyword evidence="3 9" id="KW-0202">Cytokine</keyword>
<reference evidence="11" key="1">
    <citation type="submission" date="2025-08" db="UniProtKB">
        <authorList>
            <consortium name="RefSeq"/>
        </authorList>
    </citation>
    <scope>IDENTIFICATION</scope>
</reference>
<dbReference type="PRINTS" id="PR01935">
    <property type="entry name" value="INTRLEUKIN20"/>
</dbReference>
<evidence type="ECO:0000256" key="2">
    <source>
        <dbReference type="ARBA" id="ARBA00008813"/>
    </source>
</evidence>
<dbReference type="PROSITE" id="PS00520">
    <property type="entry name" value="INTERLEUKIN_10"/>
    <property type="match status" value="1"/>
</dbReference>
<evidence type="ECO:0000256" key="9">
    <source>
        <dbReference type="RuleBase" id="RU368043"/>
    </source>
</evidence>
<dbReference type="PANTHER" id="PTHR48482:SF2">
    <property type="entry name" value="INTERLEUKIN-20"/>
    <property type="match status" value="1"/>
</dbReference>
<dbReference type="RefSeq" id="XP_007951370.1">
    <property type="nucleotide sequence ID" value="XM_007953179.2"/>
</dbReference>
<accession>A0A8B7ATR0</accession>
<keyword evidence="4 9" id="KW-0964">Secreted</keyword>
<dbReference type="InterPro" id="IPR020423">
    <property type="entry name" value="IL-10_CS"/>
</dbReference>
<dbReference type="Gene3D" id="1.20.1250.10">
    <property type="match status" value="1"/>
</dbReference>
<comment type="function">
    <text evidence="9">Immune regulatory cytokine.</text>
</comment>
<evidence type="ECO:0000313" key="11">
    <source>
        <dbReference type="RefSeq" id="XP_007951370.1"/>
    </source>
</evidence>
<dbReference type="GeneID" id="103207531"/>
<evidence type="ECO:0000256" key="5">
    <source>
        <dbReference type="ARBA" id="ARBA00022729"/>
    </source>
</evidence>
<evidence type="ECO:0000256" key="8">
    <source>
        <dbReference type="PIRSR" id="PIRSR620443-51"/>
    </source>
</evidence>
<evidence type="ECO:0000256" key="6">
    <source>
        <dbReference type="ARBA" id="ARBA00023157"/>
    </source>
</evidence>
<feature type="disulfide bond" evidence="8">
    <location>
        <begin position="81"/>
        <end position="134"/>
    </location>
</feature>
<sequence length="176" mass="20392">MKSSGLVLCLLFAVFCLFWTPSVGRKTLHLGSCVISTNLQEIRNEFSEIRDSVQAEDGNIDTRILRRFVSLQHTKPSDQCCLLRHLLRLYLDRVFKNYQTSDHHMLRKISSLANSFLTIKKDLRLCHEHRTCHCGEEATEKYSQILSQFEELEPQAAVVKALGELEILLQWLEETK</sequence>
<evidence type="ECO:0000256" key="3">
    <source>
        <dbReference type="ARBA" id="ARBA00022514"/>
    </source>
</evidence>
<feature type="disulfide bond" evidence="7">
    <location>
        <begin position="33"/>
        <end position="126"/>
    </location>
</feature>
<dbReference type="GO" id="GO:0005615">
    <property type="term" value="C:extracellular space"/>
    <property type="evidence" value="ECO:0007669"/>
    <property type="project" value="UniProtKB-UniRule"/>
</dbReference>
<dbReference type="OrthoDB" id="9938154at2759"/>
<feature type="disulfide bond" evidence="8">
    <location>
        <begin position="80"/>
        <end position="132"/>
    </location>
</feature>
<proteinExistence type="inferred from homology"/>
<organism evidence="10 11">
    <name type="scientific">Orycteropus afer afer</name>
    <dbReference type="NCBI Taxonomy" id="1230840"/>
    <lineage>
        <taxon>Eukaryota</taxon>
        <taxon>Metazoa</taxon>
        <taxon>Chordata</taxon>
        <taxon>Craniata</taxon>
        <taxon>Vertebrata</taxon>
        <taxon>Euteleostomi</taxon>
        <taxon>Mammalia</taxon>
        <taxon>Eutheria</taxon>
        <taxon>Afrotheria</taxon>
        <taxon>Tubulidentata</taxon>
        <taxon>Orycteropodidae</taxon>
        <taxon>Orycteropus</taxon>
    </lineage>
</organism>
<feature type="chain" id="PRO_5034463310" description="Interleukin family protein" evidence="9">
    <location>
        <begin position="25"/>
        <end position="176"/>
    </location>
</feature>
<dbReference type="GO" id="GO:0005125">
    <property type="term" value="F:cytokine activity"/>
    <property type="evidence" value="ECO:0007669"/>
    <property type="project" value="UniProtKB-UniRule"/>
</dbReference>
<evidence type="ECO:0000256" key="4">
    <source>
        <dbReference type="ARBA" id="ARBA00022525"/>
    </source>
</evidence>
<dbReference type="Pfam" id="PF00726">
    <property type="entry name" value="IL10"/>
    <property type="match status" value="1"/>
</dbReference>
<protein>
    <recommendedName>
        <fullName evidence="9">Interleukin family protein</fullName>
    </recommendedName>
</protein>
<dbReference type="Proteomes" id="UP000694850">
    <property type="component" value="Unplaced"/>
</dbReference>
<dbReference type="CTD" id="50604"/>
<evidence type="ECO:0000256" key="7">
    <source>
        <dbReference type="PIRSR" id="PIRSR620443-50"/>
    </source>
</evidence>
<keyword evidence="10" id="KW-1185">Reference proteome</keyword>
<dbReference type="InterPro" id="IPR020442">
    <property type="entry name" value="IL-20"/>
</dbReference>
<name>A0A8B7ATR0_ORYAF</name>
<dbReference type="PANTHER" id="PTHR48482">
    <property type="entry name" value="INTERLEUKIN-19-RELATED"/>
    <property type="match status" value="1"/>
</dbReference>
<dbReference type="SUPFAM" id="SSF47266">
    <property type="entry name" value="4-helical cytokines"/>
    <property type="match status" value="1"/>
</dbReference>
<evidence type="ECO:0000313" key="10">
    <source>
        <dbReference type="Proteomes" id="UP000694850"/>
    </source>
</evidence>
<dbReference type="AlphaFoldDB" id="A0A8B7ATR0"/>
<gene>
    <name evidence="11" type="primary">IL20</name>
</gene>